<feature type="domain" description="EamA" evidence="7">
    <location>
        <begin position="152"/>
        <end position="285"/>
    </location>
</feature>
<feature type="transmembrane region" description="Helical" evidence="6">
    <location>
        <begin position="98"/>
        <end position="118"/>
    </location>
</feature>
<proteinExistence type="inferred from homology"/>
<dbReference type="Proteomes" id="UP001183809">
    <property type="component" value="Unassembled WGS sequence"/>
</dbReference>
<dbReference type="InterPro" id="IPR000620">
    <property type="entry name" value="EamA_dom"/>
</dbReference>
<feature type="transmembrane region" description="Helical" evidence="6">
    <location>
        <begin position="72"/>
        <end position="92"/>
    </location>
</feature>
<evidence type="ECO:0000256" key="2">
    <source>
        <dbReference type="ARBA" id="ARBA00007362"/>
    </source>
</evidence>
<comment type="caution">
    <text evidence="8">The sequence shown here is derived from an EMBL/GenBank/DDBJ whole genome shotgun (WGS) entry which is preliminary data.</text>
</comment>
<keyword evidence="3 6" id="KW-0812">Transmembrane</keyword>
<feature type="transmembrane region" description="Helical" evidence="6">
    <location>
        <begin position="125"/>
        <end position="144"/>
    </location>
</feature>
<feature type="domain" description="EamA" evidence="7">
    <location>
        <begin position="17"/>
        <end position="141"/>
    </location>
</feature>
<dbReference type="InterPro" id="IPR050638">
    <property type="entry name" value="AA-Vitamin_Transporters"/>
</dbReference>
<dbReference type="SUPFAM" id="SSF103481">
    <property type="entry name" value="Multidrug resistance efflux transporter EmrE"/>
    <property type="match status" value="2"/>
</dbReference>
<sequence length="327" mass="34040">MTGTGPAGRAQAADVATAALAPAVWGSTYLVTTEWLPPGRPLLAATVRALPAGLALLAITRCLPRGAWIGRALTLGVLNIGAFFTLLFVAAYRLPGGLAAIIGSIQPMIVIVLAFLLLRERARLSDCLACVLGTAGVALLVLSAQARLDLVGVIAEVAATSSMAAGIVLGKRWGRPEGVGLLAFTGWQLTAGGLLLLPLALAVEGLPPRPTGENLLGFGYLAVIGALVSYALWFRGIERLPAFTVSLLGFVSPVVATALGYVVLDQSLTLAQICGVVLVFGAIRLAQRSAVPRARATRSAGPGPGTDRERAFLTWPRQRQVRERSVQ</sequence>
<gene>
    <name evidence="8" type="ORF">RM764_25710</name>
</gene>
<dbReference type="PANTHER" id="PTHR32322:SF2">
    <property type="entry name" value="EAMA DOMAIN-CONTAINING PROTEIN"/>
    <property type="match status" value="1"/>
</dbReference>
<feature type="transmembrane region" description="Helical" evidence="6">
    <location>
        <begin position="181"/>
        <end position="203"/>
    </location>
</feature>
<keyword evidence="9" id="KW-1185">Reference proteome</keyword>
<reference evidence="9" key="1">
    <citation type="submission" date="2023-07" db="EMBL/GenBank/DDBJ databases">
        <title>30 novel species of actinomycetes from the DSMZ collection.</title>
        <authorList>
            <person name="Nouioui I."/>
        </authorList>
    </citation>
    <scope>NUCLEOTIDE SEQUENCE [LARGE SCALE GENOMIC DNA]</scope>
    <source>
        <strain evidence="9">DSM 41699</strain>
    </source>
</reference>
<keyword evidence="4 6" id="KW-1133">Transmembrane helix</keyword>
<dbReference type="InterPro" id="IPR037185">
    <property type="entry name" value="EmrE-like"/>
</dbReference>
<evidence type="ECO:0000313" key="9">
    <source>
        <dbReference type="Proteomes" id="UP001183809"/>
    </source>
</evidence>
<dbReference type="Pfam" id="PF00892">
    <property type="entry name" value="EamA"/>
    <property type="match status" value="2"/>
</dbReference>
<dbReference type="RefSeq" id="WP_311697829.1">
    <property type="nucleotide sequence ID" value="NZ_JAVREY010000036.1"/>
</dbReference>
<feature type="transmembrane region" description="Helical" evidence="6">
    <location>
        <begin position="240"/>
        <end position="263"/>
    </location>
</feature>
<keyword evidence="5 6" id="KW-0472">Membrane</keyword>
<dbReference type="EMBL" id="JAVREY010000036">
    <property type="protein sequence ID" value="MDT0466367.1"/>
    <property type="molecule type" value="Genomic_DNA"/>
</dbReference>
<organism evidence="8 9">
    <name type="scientific">Streptomyces gibsoniae</name>
    <dbReference type="NCBI Taxonomy" id="3075529"/>
    <lineage>
        <taxon>Bacteria</taxon>
        <taxon>Bacillati</taxon>
        <taxon>Actinomycetota</taxon>
        <taxon>Actinomycetes</taxon>
        <taxon>Kitasatosporales</taxon>
        <taxon>Streptomycetaceae</taxon>
        <taxon>Streptomyces</taxon>
    </lineage>
</organism>
<comment type="similarity">
    <text evidence="2">Belongs to the EamA transporter family.</text>
</comment>
<protein>
    <submittedName>
        <fullName evidence="8">EamA family transporter</fullName>
    </submittedName>
</protein>
<feature type="transmembrane region" description="Helical" evidence="6">
    <location>
        <begin position="215"/>
        <end position="233"/>
    </location>
</feature>
<evidence type="ECO:0000256" key="5">
    <source>
        <dbReference type="ARBA" id="ARBA00023136"/>
    </source>
</evidence>
<evidence type="ECO:0000256" key="3">
    <source>
        <dbReference type="ARBA" id="ARBA00022692"/>
    </source>
</evidence>
<evidence type="ECO:0000256" key="4">
    <source>
        <dbReference type="ARBA" id="ARBA00022989"/>
    </source>
</evidence>
<evidence type="ECO:0000256" key="1">
    <source>
        <dbReference type="ARBA" id="ARBA00004141"/>
    </source>
</evidence>
<comment type="subcellular location">
    <subcellularLocation>
        <location evidence="1">Membrane</location>
        <topology evidence="1">Multi-pass membrane protein</topology>
    </subcellularLocation>
</comment>
<name>A0ABU2TZG6_9ACTN</name>
<evidence type="ECO:0000259" key="7">
    <source>
        <dbReference type="Pfam" id="PF00892"/>
    </source>
</evidence>
<evidence type="ECO:0000313" key="8">
    <source>
        <dbReference type="EMBL" id="MDT0466367.1"/>
    </source>
</evidence>
<dbReference type="PANTHER" id="PTHR32322">
    <property type="entry name" value="INNER MEMBRANE TRANSPORTER"/>
    <property type="match status" value="1"/>
</dbReference>
<evidence type="ECO:0000256" key="6">
    <source>
        <dbReference type="SAM" id="Phobius"/>
    </source>
</evidence>
<accession>A0ABU2TZG6</accession>
<feature type="transmembrane region" description="Helical" evidence="6">
    <location>
        <begin position="269"/>
        <end position="286"/>
    </location>
</feature>
<feature type="transmembrane region" description="Helical" evidence="6">
    <location>
        <begin position="150"/>
        <end position="169"/>
    </location>
</feature>